<reference evidence="1 2" key="1">
    <citation type="submission" date="2009-11" db="EMBL/GenBank/DDBJ databases">
        <authorList>
            <person name="Weinstock G."/>
            <person name="Sodergren E."/>
            <person name="Clifton S."/>
            <person name="Fulton L."/>
            <person name="Fulton B."/>
            <person name="Courtney L."/>
            <person name="Fronick C."/>
            <person name="Harrison M."/>
            <person name="Strong C."/>
            <person name="Farmer C."/>
            <person name="Delahaunty K."/>
            <person name="Markovic C."/>
            <person name="Hall O."/>
            <person name="Minx P."/>
            <person name="Tomlinson C."/>
            <person name="Mitreva M."/>
            <person name="Nelson J."/>
            <person name="Hou S."/>
            <person name="Wollam A."/>
            <person name="Pepin K.H."/>
            <person name="Johnson M."/>
            <person name="Bhonagiri V."/>
            <person name="Nash W.E."/>
            <person name="Warren W."/>
            <person name="Chinwalla A."/>
            <person name="Mardis E.R."/>
            <person name="Wilson R.K."/>
        </authorList>
    </citation>
    <scope>NUCLEOTIDE SEQUENCE [LARGE SCALE GENOMIC DNA]</scope>
    <source>
        <strain evidence="1 2">DSM 20093</strain>
    </source>
</reference>
<dbReference type="Proteomes" id="UP000003656">
    <property type="component" value="Unassembled WGS sequence"/>
</dbReference>
<name>D1NWF9_9BIFI</name>
<organism evidence="1 2">
    <name type="scientific">Bifidobacterium gallicum DSM 20093 = LMG 11596</name>
    <dbReference type="NCBI Taxonomy" id="561180"/>
    <lineage>
        <taxon>Bacteria</taxon>
        <taxon>Bacillati</taxon>
        <taxon>Actinomycetota</taxon>
        <taxon>Actinomycetes</taxon>
        <taxon>Bifidobacteriales</taxon>
        <taxon>Bifidobacteriaceae</taxon>
        <taxon>Bifidobacterium</taxon>
    </lineage>
</organism>
<gene>
    <name evidence="1" type="ORF">BIFGAL_04209</name>
</gene>
<comment type="caution">
    <text evidence="1">The sequence shown here is derived from an EMBL/GenBank/DDBJ whole genome shotgun (WGS) entry which is preliminary data.</text>
</comment>
<proteinExistence type="predicted"/>
<sequence length="81" mass="8986">MQFGAGKCNFPDHAGKERYILRRESAVFLTSLVGRDALLDGRRGFPDQAGTGRCSLGRESAIFLTMLVRRDTFCGAKVRFS</sequence>
<protein>
    <submittedName>
        <fullName evidence="1">Uncharacterized protein</fullName>
    </submittedName>
</protein>
<dbReference type="STRING" id="561180.BIFGAL_04209"/>
<evidence type="ECO:0000313" key="1">
    <source>
        <dbReference type="EMBL" id="EFA22445.1"/>
    </source>
</evidence>
<accession>D1NWF9</accession>
<evidence type="ECO:0000313" key="2">
    <source>
        <dbReference type="Proteomes" id="UP000003656"/>
    </source>
</evidence>
<dbReference type="AlphaFoldDB" id="D1NWF9"/>
<dbReference type="EMBL" id="ABXB03000004">
    <property type="protein sequence ID" value="EFA22445.1"/>
    <property type="molecule type" value="Genomic_DNA"/>
</dbReference>